<dbReference type="EMBL" id="NMVO01000012">
    <property type="protein sequence ID" value="OYO14435.1"/>
    <property type="molecule type" value="Genomic_DNA"/>
</dbReference>
<dbReference type="Proteomes" id="UP000215896">
    <property type="component" value="Unassembled WGS sequence"/>
</dbReference>
<dbReference type="RefSeq" id="WP_094405244.1">
    <property type="nucleotide sequence ID" value="NZ_NMVN01000016.1"/>
</dbReference>
<evidence type="ECO:0000313" key="3">
    <source>
        <dbReference type="EMBL" id="OYO14435.1"/>
    </source>
</evidence>
<protein>
    <submittedName>
        <fullName evidence="3">Peptidase M16</fullName>
    </submittedName>
</protein>
<keyword evidence="4" id="KW-1185">Reference proteome</keyword>
<name>A0A255GF48_9ACTN</name>
<dbReference type="PANTHER" id="PTHR11851:SF224">
    <property type="entry name" value="PROCESSING PROTEASE"/>
    <property type="match status" value="1"/>
</dbReference>
<evidence type="ECO:0000259" key="2">
    <source>
        <dbReference type="Pfam" id="PF05193"/>
    </source>
</evidence>
<evidence type="ECO:0000313" key="4">
    <source>
        <dbReference type="Proteomes" id="UP000215896"/>
    </source>
</evidence>
<dbReference type="GO" id="GO:0046872">
    <property type="term" value="F:metal ion binding"/>
    <property type="evidence" value="ECO:0007669"/>
    <property type="project" value="InterPro"/>
</dbReference>
<feature type="domain" description="Peptidase M16 N-terminal" evidence="1">
    <location>
        <begin position="30"/>
        <end position="154"/>
    </location>
</feature>
<proteinExistence type="predicted"/>
<dbReference type="InterPro" id="IPR011765">
    <property type="entry name" value="Pept_M16_N"/>
</dbReference>
<dbReference type="OrthoDB" id="9811314at2"/>
<comment type="caution">
    <text evidence="3">The sequence shown here is derived from an EMBL/GenBank/DDBJ whole genome shotgun (WGS) entry which is preliminary data.</text>
</comment>
<evidence type="ECO:0000259" key="1">
    <source>
        <dbReference type="Pfam" id="PF00675"/>
    </source>
</evidence>
<dbReference type="Gene3D" id="3.30.830.10">
    <property type="entry name" value="Metalloenzyme, LuxS/M16 peptidase-like"/>
    <property type="match status" value="2"/>
</dbReference>
<gene>
    <name evidence="3" type="ORF">CGZ94_07455</name>
</gene>
<dbReference type="InterPro" id="IPR007863">
    <property type="entry name" value="Peptidase_M16_C"/>
</dbReference>
<sequence>MSSTAPEVRAPETWHYPTPEESFLDNGIRVLVHRMPGQQVISAVLQLDLPLTAEPRELEGVATICARVLDEGSVAHPGDRFAEVLETEGAAFYAAQGFSGLQAMVDVPARRLGPALELLAEAVRRPELNASDVERQVALRLAEIDQLRANSAQLASTSFRELVFDPISRVQRMAGGGPETVRAITPDAVRAFHRDHYGPRGATLILAGDFTEDPVPLAAAALGDWSVADQAPASHPAAVPGTPAAVLLPRPGAVQADLRLGGFGIDRTDPRWPALQVASYAVGGAFLSRLNKVLREERGYTYGVGLQQAPLRAGGSYAVAGSFRTEVAGPALAEARALLDLGDAPITEAEVRDAQNFFTGVSPLRYSTADGLADQTAMLVQQGLQPDWMNGYLAGIRATTAEAATAAYQQIVDLDALSLVVVGDAEALTDPIREAGFAV</sequence>
<feature type="domain" description="Peptidase M16 C-terminal" evidence="2">
    <location>
        <begin position="184"/>
        <end position="356"/>
    </location>
</feature>
<accession>A0A255GF48</accession>
<dbReference type="AlphaFoldDB" id="A0A255GF48"/>
<dbReference type="InterPro" id="IPR050361">
    <property type="entry name" value="MPP/UQCRC_Complex"/>
</dbReference>
<dbReference type="Pfam" id="PF05193">
    <property type="entry name" value="Peptidase_M16_C"/>
    <property type="match status" value="1"/>
</dbReference>
<dbReference type="InterPro" id="IPR011249">
    <property type="entry name" value="Metalloenz_LuxS/M16"/>
</dbReference>
<dbReference type="Pfam" id="PF00675">
    <property type="entry name" value="Peptidase_M16"/>
    <property type="match status" value="1"/>
</dbReference>
<dbReference type="SUPFAM" id="SSF63411">
    <property type="entry name" value="LuxS/MPP-like metallohydrolase"/>
    <property type="match status" value="2"/>
</dbReference>
<reference evidence="3 4" key="1">
    <citation type="submission" date="2017-07" db="EMBL/GenBank/DDBJ databases">
        <title>Draft whole genome sequences of clinical Proprionibacteriaceae strains.</title>
        <authorList>
            <person name="Bernier A.-M."/>
            <person name="Bernard K."/>
            <person name="Domingo M.-C."/>
        </authorList>
    </citation>
    <scope>NUCLEOTIDE SEQUENCE [LARGE SCALE GENOMIC DNA]</scope>
    <source>
        <strain evidence="3 4">NML 030167</strain>
    </source>
</reference>
<organism evidence="3 4">
    <name type="scientific">Enemella evansiae</name>
    <dbReference type="NCBI Taxonomy" id="2016499"/>
    <lineage>
        <taxon>Bacteria</taxon>
        <taxon>Bacillati</taxon>
        <taxon>Actinomycetota</taxon>
        <taxon>Actinomycetes</taxon>
        <taxon>Propionibacteriales</taxon>
        <taxon>Propionibacteriaceae</taxon>
        <taxon>Enemella</taxon>
    </lineage>
</organism>
<dbReference type="PANTHER" id="PTHR11851">
    <property type="entry name" value="METALLOPROTEASE"/>
    <property type="match status" value="1"/>
</dbReference>